<dbReference type="GO" id="GO:1905786">
    <property type="term" value="P:positive regulation of anaphase-promoting complex-dependent catabolic process"/>
    <property type="evidence" value="ECO:0007669"/>
    <property type="project" value="TreeGrafter"/>
</dbReference>
<feature type="domain" description="CDC20/Fizzy WD40" evidence="9">
    <location>
        <begin position="146"/>
        <end position="437"/>
    </location>
</feature>
<dbReference type="Pfam" id="PF24807">
    <property type="entry name" value="WD40_CDC20-Fz"/>
    <property type="match status" value="1"/>
</dbReference>
<feature type="repeat" description="WD" evidence="7">
    <location>
        <begin position="406"/>
        <end position="439"/>
    </location>
</feature>
<evidence type="ECO:0000256" key="8">
    <source>
        <dbReference type="SAM" id="MobiDB-lite"/>
    </source>
</evidence>
<dbReference type="AlphaFoldDB" id="L8H8G4"/>
<dbReference type="GO" id="GO:0031145">
    <property type="term" value="P:anaphase-promoting complex-dependent catabolic process"/>
    <property type="evidence" value="ECO:0007669"/>
    <property type="project" value="TreeGrafter"/>
</dbReference>
<dbReference type="SUPFAM" id="SSF50978">
    <property type="entry name" value="WD40 repeat-like"/>
    <property type="match status" value="1"/>
</dbReference>
<dbReference type="OMA" id="NTHTCAM"/>
<accession>L8H8G4</accession>
<proteinExistence type="inferred from homology"/>
<dbReference type="KEGG" id="acan:ACA1_184060"/>
<gene>
    <name evidence="10" type="ORF">ACA1_184060</name>
</gene>
<protein>
    <submittedName>
        <fullName evidence="10">Cdc20, putative</fullName>
    </submittedName>
</protein>
<dbReference type="STRING" id="1257118.L8H8G4"/>
<evidence type="ECO:0000259" key="9">
    <source>
        <dbReference type="Pfam" id="PF24807"/>
    </source>
</evidence>
<comment type="similarity">
    <text evidence="1">Belongs to the WD repeat CDC20/Fizzy family.</text>
</comment>
<keyword evidence="3" id="KW-0132">Cell division</keyword>
<sequence>MNTKRPLHSSTMLMSPAPEAIGDRFIPARGGMNFEAAHYSLTSATSVASFPFTKKENTHPNIPTSVVRSPAVWERYTSSLSGVLLGESKATKILAYKHKAPVLETYQNQMKTLYSANKKPGTSTPSLSSNVSSSTRRLPSGPERVLDAPGLRDDYYLNLLDWSVHNVLAVALGRTLYLWNATSSKIDMLFEMPEDEDSITSVSWMADGNTIAFGTSSNEVQLWDVTQSRPLRVMRGHHDRVSSLSWNRAILSSGSRDTTIINHDVRIAQNLVAQLAGHSDEVCGLKWSEDGMQLASGGNDNILHVWDEGRTTAPRFRLDHHTSAVKALAWCPWQGGLLASGGGTADRCIKTWNTRTGACLHSIDTGSQVCSLLWSRTHKELISSHGFPHHQLSVWKFPTMAKVGDLHGHTSRVLFTALSPDGETVASCASDERIRLWKVWPVGTGSSRSSSRKDGGASQPESTRLNHIR</sequence>
<feature type="region of interest" description="Disordered" evidence="8">
    <location>
        <begin position="443"/>
        <end position="469"/>
    </location>
</feature>
<dbReference type="GO" id="GO:0005680">
    <property type="term" value="C:anaphase-promoting complex"/>
    <property type="evidence" value="ECO:0007669"/>
    <property type="project" value="TreeGrafter"/>
</dbReference>
<feature type="compositionally biased region" description="Low complexity" evidence="8">
    <location>
        <begin position="123"/>
        <end position="140"/>
    </location>
</feature>
<keyword evidence="11" id="KW-1185">Reference proteome</keyword>
<dbReference type="PROSITE" id="PS50294">
    <property type="entry name" value="WD_REPEATS_REGION"/>
    <property type="match status" value="3"/>
</dbReference>
<keyword evidence="4" id="KW-0677">Repeat</keyword>
<dbReference type="PANTHER" id="PTHR19918">
    <property type="entry name" value="CELL DIVISION CYCLE 20 CDC20 FIZZY -RELATED"/>
    <property type="match status" value="1"/>
</dbReference>
<keyword evidence="5" id="KW-0498">Mitosis</keyword>
<keyword evidence="2 7" id="KW-0853">WD repeat</keyword>
<dbReference type="Proteomes" id="UP000011083">
    <property type="component" value="Unassembled WGS sequence"/>
</dbReference>
<dbReference type="VEuPathDB" id="AmoebaDB:ACA1_184060"/>
<organism evidence="10 11">
    <name type="scientific">Acanthamoeba castellanii (strain ATCC 30010 / Neff)</name>
    <dbReference type="NCBI Taxonomy" id="1257118"/>
    <lineage>
        <taxon>Eukaryota</taxon>
        <taxon>Amoebozoa</taxon>
        <taxon>Discosea</taxon>
        <taxon>Longamoebia</taxon>
        <taxon>Centramoebida</taxon>
        <taxon>Acanthamoebidae</taxon>
        <taxon>Acanthamoeba</taxon>
    </lineage>
</organism>
<evidence type="ECO:0000313" key="11">
    <source>
        <dbReference type="Proteomes" id="UP000011083"/>
    </source>
</evidence>
<evidence type="ECO:0000256" key="7">
    <source>
        <dbReference type="PROSITE-ProRule" id="PRU00221"/>
    </source>
</evidence>
<dbReference type="EMBL" id="KB007904">
    <property type="protein sequence ID" value="ELR21460.1"/>
    <property type="molecule type" value="Genomic_DNA"/>
</dbReference>
<evidence type="ECO:0000256" key="5">
    <source>
        <dbReference type="ARBA" id="ARBA00022776"/>
    </source>
</evidence>
<evidence type="ECO:0000256" key="6">
    <source>
        <dbReference type="ARBA" id="ARBA00023306"/>
    </source>
</evidence>
<evidence type="ECO:0000313" key="10">
    <source>
        <dbReference type="EMBL" id="ELR21460.1"/>
    </source>
</evidence>
<dbReference type="RefSeq" id="XP_004346004.1">
    <property type="nucleotide sequence ID" value="XM_004345954.1"/>
</dbReference>
<dbReference type="InterPro" id="IPR015943">
    <property type="entry name" value="WD40/YVTN_repeat-like_dom_sf"/>
</dbReference>
<feature type="repeat" description="WD" evidence="7">
    <location>
        <begin position="275"/>
        <end position="307"/>
    </location>
</feature>
<feature type="region of interest" description="Disordered" evidence="8">
    <location>
        <begin position="115"/>
        <end position="145"/>
    </location>
</feature>
<dbReference type="Gene3D" id="2.130.10.10">
    <property type="entry name" value="YVTN repeat-like/Quinoprotein amine dehydrogenase"/>
    <property type="match status" value="1"/>
</dbReference>
<dbReference type="SMART" id="SM00320">
    <property type="entry name" value="WD40"/>
    <property type="match status" value="6"/>
</dbReference>
<name>L8H8G4_ACACF</name>
<dbReference type="GO" id="GO:0010997">
    <property type="term" value="F:anaphase-promoting complex binding"/>
    <property type="evidence" value="ECO:0007669"/>
    <property type="project" value="InterPro"/>
</dbReference>
<reference evidence="10 11" key="1">
    <citation type="journal article" date="2013" name="Genome Biol.">
        <title>Genome of Acanthamoeba castellanii highlights extensive lateral gene transfer and early evolution of tyrosine kinase signaling.</title>
        <authorList>
            <person name="Clarke M."/>
            <person name="Lohan A.J."/>
            <person name="Liu B."/>
            <person name="Lagkouvardos I."/>
            <person name="Roy S."/>
            <person name="Zafar N."/>
            <person name="Bertelli C."/>
            <person name="Schilde C."/>
            <person name="Kianianmomeni A."/>
            <person name="Burglin T.R."/>
            <person name="Frech C."/>
            <person name="Turcotte B."/>
            <person name="Kopec K.O."/>
            <person name="Synnott J.M."/>
            <person name="Choo C."/>
            <person name="Paponov I."/>
            <person name="Finkler A."/>
            <person name="Soon Heng Tan C."/>
            <person name="Hutchins A.P."/>
            <person name="Weinmeier T."/>
            <person name="Rattei T."/>
            <person name="Chu J.S."/>
            <person name="Gimenez G."/>
            <person name="Irimia M."/>
            <person name="Rigden D.J."/>
            <person name="Fitzpatrick D.A."/>
            <person name="Lorenzo-Morales J."/>
            <person name="Bateman A."/>
            <person name="Chiu C.H."/>
            <person name="Tang P."/>
            <person name="Hegemann P."/>
            <person name="Fromm H."/>
            <person name="Raoult D."/>
            <person name="Greub G."/>
            <person name="Miranda-Saavedra D."/>
            <person name="Chen N."/>
            <person name="Nash P."/>
            <person name="Ginger M.L."/>
            <person name="Horn M."/>
            <person name="Schaap P."/>
            <person name="Caler L."/>
            <person name="Loftus B."/>
        </authorList>
    </citation>
    <scope>NUCLEOTIDE SEQUENCE [LARGE SCALE GENOMIC DNA]</scope>
    <source>
        <strain evidence="10 11">Neff</strain>
    </source>
</reference>
<dbReference type="InterPro" id="IPR056150">
    <property type="entry name" value="WD40_CDC20-Fz"/>
</dbReference>
<dbReference type="InterPro" id="IPR033010">
    <property type="entry name" value="Cdc20/Fizzy"/>
</dbReference>
<dbReference type="GO" id="GO:1990757">
    <property type="term" value="F:ubiquitin ligase activator activity"/>
    <property type="evidence" value="ECO:0007669"/>
    <property type="project" value="TreeGrafter"/>
</dbReference>
<feature type="repeat" description="WD" evidence="7">
    <location>
        <begin position="192"/>
        <end position="233"/>
    </location>
</feature>
<dbReference type="InterPro" id="IPR036322">
    <property type="entry name" value="WD40_repeat_dom_sf"/>
</dbReference>
<dbReference type="PANTHER" id="PTHR19918:SF8">
    <property type="entry name" value="FI02843P"/>
    <property type="match status" value="1"/>
</dbReference>
<evidence type="ECO:0000256" key="3">
    <source>
        <dbReference type="ARBA" id="ARBA00022618"/>
    </source>
</evidence>
<dbReference type="GO" id="GO:0051301">
    <property type="term" value="P:cell division"/>
    <property type="evidence" value="ECO:0007669"/>
    <property type="project" value="UniProtKB-KW"/>
</dbReference>
<evidence type="ECO:0000256" key="2">
    <source>
        <dbReference type="ARBA" id="ARBA00022574"/>
    </source>
</evidence>
<evidence type="ECO:0000256" key="4">
    <source>
        <dbReference type="ARBA" id="ARBA00022737"/>
    </source>
</evidence>
<dbReference type="PROSITE" id="PS50082">
    <property type="entry name" value="WD_REPEATS_2"/>
    <property type="match status" value="3"/>
</dbReference>
<dbReference type="OrthoDB" id="10263272at2759"/>
<dbReference type="GeneID" id="14922354"/>
<keyword evidence="6" id="KW-0131">Cell cycle</keyword>
<evidence type="ECO:0000256" key="1">
    <source>
        <dbReference type="ARBA" id="ARBA00006445"/>
    </source>
</evidence>
<dbReference type="CDD" id="cd00200">
    <property type="entry name" value="WD40"/>
    <property type="match status" value="1"/>
</dbReference>
<dbReference type="InterPro" id="IPR001680">
    <property type="entry name" value="WD40_rpt"/>
</dbReference>
<feature type="compositionally biased region" description="Polar residues" evidence="8">
    <location>
        <begin position="459"/>
        <end position="469"/>
    </location>
</feature>